<gene>
    <name evidence="2" type="ORF">SDC9_47627</name>
</gene>
<dbReference type="EMBL" id="VSSQ01000792">
    <property type="protein sequence ID" value="MPM01387.1"/>
    <property type="molecule type" value="Genomic_DNA"/>
</dbReference>
<proteinExistence type="predicted"/>
<comment type="caution">
    <text evidence="2">The sequence shown here is derived from an EMBL/GenBank/DDBJ whole genome shotgun (WGS) entry which is preliminary data.</text>
</comment>
<organism evidence="2">
    <name type="scientific">bioreactor metagenome</name>
    <dbReference type="NCBI Taxonomy" id="1076179"/>
    <lineage>
        <taxon>unclassified sequences</taxon>
        <taxon>metagenomes</taxon>
        <taxon>ecological metagenomes</taxon>
    </lineage>
</organism>
<feature type="region of interest" description="Disordered" evidence="1">
    <location>
        <begin position="21"/>
        <end position="41"/>
    </location>
</feature>
<reference evidence="2" key="1">
    <citation type="submission" date="2019-08" db="EMBL/GenBank/DDBJ databases">
        <authorList>
            <person name="Kucharzyk K."/>
            <person name="Murdoch R.W."/>
            <person name="Higgins S."/>
            <person name="Loffler F."/>
        </authorList>
    </citation>
    <scope>NUCLEOTIDE SEQUENCE</scope>
</reference>
<feature type="compositionally biased region" description="Basic residues" evidence="1">
    <location>
        <begin position="21"/>
        <end position="34"/>
    </location>
</feature>
<dbReference type="AlphaFoldDB" id="A0A644WCX7"/>
<sequence>MFYNCFFLCQCHRTLGEIGGHNHRQHLGSKPHGNRKGEQKRFQPVPFCKTVNEQHDRSHTHHEADEQVADRIDTLIEVGLDGLAGDGLCHGAETGVIPRRQNQANGGAAYNVAAHKGQIGKLQGVFAVLSRADGEFFKWRALAGQGRLADKQVFAGEDPNVGRYHIARRQKDNISGDDLSERDFYFSFHAPGDGRRCVDHGLEFVGGMVGAGFLNKTQNTADHYHNANDDNGGRVFLSGLCNDHIRKERNHREHEKYKGKGVDKRADQPLVNRLRLLVGNNIVPVLVSEFLGRLFAVAVQIGFVFFKQFFHSHSARREQSFRNRRDGTGDCRNVVFLHGLDLRFLVYAFPHGSTCG</sequence>
<accession>A0A644WCX7</accession>
<evidence type="ECO:0000313" key="2">
    <source>
        <dbReference type="EMBL" id="MPM01387.1"/>
    </source>
</evidence>
<evidence type="ECO:0000256" key="1">
    <source>
        <dbReference type="SAM" id="MobiDB-lite"/>
    </source>
</evidence>
<name>A0A644WCX7_9ZZZZ</name>
<protein>
    <submittedName>
        <fullName evidence="2">Uncharacterized protein</fullName>
    </submittedName>
</protein>